<dbReference type="GO" id="GO:0000750">
    <property type="term" value="P:pheromone-dependent signal transduction involved in conjugation with cellular fusion"/>
    <property type="evidence" value="ECO:0007669"/>
    <property type="project" value="EnsemblFungi"/>
</dbReference>
<feature type="domain" description="K Homology" evidence="7">
    <location>
        <begin position="965"/>
        <end position="1033"/>
    </location>
</feature>
<feature type="domain" description="K Homology" evidence="7">
    <location>
        <begin position="647"/>
        <end position="718"/>
    </location>
</feature>
<feature type="region of interest" description="Disordered" evidence="6">
    <location>
        <begin position="64"/>
        <end position="101"/>
    </location>
</feature>
<name>A0A1E4SEH3_9ASCO</name>
<keyword evidence="3" id="KW-0677">Repeat</keyword>
<dbReference type="InterPro" id="IPR004087">
    <property type="entry name" value="KH_dom"/>
</dbReference>
<dbReference type="GO" id="GO:0030466">
    <property type="term" value="P:silent mating-type cassette heterochromatin formation"/>
    <property type="evidence" value="ECO:0007669"/>
    <property type="project" value="EnsemblFungi"/>
</dbReference>
<gene>
    <name evidence="8" type="ORF">CANTADRAFT_286194</name>
</gene>
<dbReference type="SUPFAM" id="SSF54791">
    <property type="entry name" value="Eukaryotic type KH-domain (KH-domain type I)"/>
    <property type="match status" value="8"/>
</dbReference>
<dbReference type="GO" id="GO:0001965">
    <property type="term" value="F:G-protein alpha-subunit binding"/>
    <property type="evidence" value="ECO:0007669"/>
    <property type="project" value="EnsemblFungi"/>
</dbReference>
<keyword evidence="2" id="KW-0963">Cytoplasm</keyword>
<feature type="domain" description="K Homology" evidence="7">
    <location>
        <begin position="883"/>
        <end position="961"/>
    </location>
</feature>
<evidence type="ECO:0000256" key="2">
    <source>
        <dbReference type="ARBA" id="ARBA00022490"/>
    </source>
</evidence>
<dbReference type="GO" id="GO:0031509">
    <property type="term" value="P:subtelomeric heterochromatin formation"/>
    <property type="evidence" value="ECO:0007669"/>
    <property type="project" value="EnsemblFungi"/>
</dbReference>
<feature type="domain" description="K Homology" evidence="7">
    <location>
        <begin position="1034"/>
        <end position="1140"/>
    </location>
</feature>
<dbReference type="GO" id="GO:0005789">
    <property type="term" value="C:endoplasmic reticulum membrane"/>
    <property type="evidence" value="ECO:0007669"/>
    <property type="project" value="EnsemblFungi"/>
</dbReference>
<evidence type="ECO:0000256" key="5">
    <source>
        <dbReference type="PROSITE-ProRule" id="PRU00117"/>
    </source>
</evidence>
<feature type="domain" description="K Homology" evidence="7">
    <location>
        <begin position="179"/>
        <end position="262"/>
    </location>
</feature>
<feature type="domain" description="K Homology" evidence="7">
    <location>
        <begin position="806"/>
        <end position="879"/>
    </location>
</feature>
<feature type="domain" description="K Homology" evidence="7">
    <location>
        <begin position="116"/>
        <end position="178"/>
    </location>
</feature>
<dbReference type="InterPro" id="IPR004088">
    <property type="entry name" value="KH_dom_type_1"/>
</dbReference>
<dbReference type="GeneID" id="30982392"/>
<dbReference type="STRING" id="984487.A0A1E4SEH3"/>
<dbReference type="RefSeq" id="XP_020063043.1">
    <property type="nucleotide sequence ID" value="XM_020208255.1"/>
</dbReference>
<dbReference type="GO" id="GO:0043577">
    <property type="term" value="P:chemotropism"/>
    <property type="evidence" value="ECO:0007669"/>
    <property type="project" value="EnsemblFungi"/>
</dbReference>
<dbReference type="Pfam" id="PF00013">
    <property type="entry name" value="KH_1"/>
    <property type="match status" value="6"/>
</dbReference>
<dbReference type="PANTHER" id="PTHR10627:SF31">
    <property type="entry name" value="DODECA-SATELLITE-BINDING PROTEIN 1, ISOFORM A"/>
    <property type="match status" value="1"/>
</dbReference>
<feature type="compositionally biased region" description="Low complexity" evidence="6">
    <location>
        <begin position="88"/>
        <end position="101"/>
    </location>
</feature>
<evidence type="ECO:0000259" key="7">
    <source>
        <dbReference type="SMART" id="SM00322"/>
    </source>
</evidence>
<evidence type="ECO:0000256" key="4">
    <source>
        <dbReference type="ARBA" id="ARBA00022884"/>
    </source>
</evidence>
<dbReference type="EMBL" id="KV453914">
    <property type="protein sequence ID" value="ODV77921.1"/>
    <property type="molecule type" value="Genomic_DNA"/>
</dbReference>
<evidence type="ECO:0000256" key="1">
    <source>
        <dbReference type="ARBA" id="ARBA00004496"/>
    </source>
</evidence>
<accession>A0A1E4SEH3</accession>
<dbReference type="InterPro" id="IPR054548">
    <property type="entry name" value="SCP160-like_KH"/>
</dbReference>
<evidence type="ECO:0000256" key="6">
    <source>
        <dbReference type="SAM" id="MobiDB-lite"/>
    </source>
</evidence>
<evidence type="ECO:0000313" key="8">
    <source>
        <dbReference type="EMBL" id="ODV77921.1"/>
    </source>
</evidence>
<dbReference type="InterPro" id="IPR057778">
    <property type="entry name" value="KH_Vigilin_N"/>
</dbReference>
<dbReference type="SMART" id="SM00322">
    <property type="entry name" value="KH"/>
    <property type="match status" value="10"/>
</dbReference>
<dbReference type="GO" id="GO:0003729">
    <property type="term" value="F:mRNA binding"/>
    <property type="evidence" value="ECO:0007669"/>
    <property type="project" value="EnsemblFungi"/>
</dbReference>
<reference evidence="9" key="1">
    <citation type="submission" date="2016-05" db="EMBL/GenBank/DDBJ databases">
        <title>Comparative genomics of biotechnologically important yeasts.</title>
        <authorList>
            <consortium name="DOE Joint Genome Institute"/>
            <person name="Riley R."/>
            <person name="Haridas S."/>
            <person name="Wolfe K.H."/>
            <person name="Lopes M.R."/>
            <person name="Hittinger C.T."/>
            <person name="Goker M."/>
            <person name="Salamov A."/>
            <person name="Wisecaver J."/>
            <person name="Long T.M."/>
            <person name="Aerts A.L."/>
            <person name="Barry K."/>
            <person name="Choi C."/>
            <person name="Clum A."/>
            <person name="Coughlan A.Y."/>
            <person name="Deshpande S."/>
            <person name="Douglass A.P."/>
            <person name="Hanson S.J."/>
            <person name="Klenk H.-P."/>
            <person name="Labutti K."/>
            <person name="Lapidus A."/>
            <person name="Lindquist E."/>
            <person name="Lipzen A."/>
            <person name="Meier-Kolthoff J.P."/>
            <person name="Ohm R.A."/>
            <person name="Otillar R.P."/>
            <person name="Pangilinan J."/>
            <person name="Peng Y."/>
            <person name="Rokas A."/>
            <person name="Rosa C.A."/>
            <person name="Scheuner C."/>
            <person name="Sibirny A.A."/>
            <person name="Slot J.C."/>
            <person name="Stielow J.B."/>
            <person name="Sun H."/>
            <person name="Kurtzman C.P."/>
            <person name="Blackwell M."/>
            <person name="Grigoriev I.V."/>
            <person name="Jeffries T.W."/>
        </authorList>
    </citation>
    <scope>NUCLEOTIDE SEQUENCE [LARGE SCALE GENOMIC DNA]</scope>
    <source>
        <strain evidence="9">NRRL Y-17324</strain>
    </source>
</reference>
<feature type="domain" description="K Homology" evidence="7">
    <location>
        <begin position="1146"/>
        <end position="1215"/>
    </location>
</feature>
<dbReference type="AlphaFoldDB" id="A0A1E4SEH3"/>
<dbReference type="InterPro" id="IPR036612">
    <property type="entry name" value="KH_dom_type_1_sf"/>
</dbReference>
<dbReference type="PANTHER" id="PTHR10627">
    <property type="entry name" value="SCP160"/>
    <property type="match status" value="1"/>
</dbReference>
<comment type="subcellular location">
    <subcellularLocation>
        <location evidence="1">Cytoplasm</location>
    </subcellularLocation>
</comment>
<dbReference type="OrthoDB" id="10027144at2759"/>
<dbReference type="Pfam" id="PF22952">
    <property type="entry name" value="KH_11"/>
    <property type="match status" value="1"/>
</dbReference>
<feature type="domain" description="K Homology" evidence="7">
    <location>
        <begin position="722"/>
        <end position="801"/>
    </location>
</feature>
<dbReference type="GO" id="GO:0000781">
    <property type="term" value="C:chromosome, telomeric region"/>
    <property type="evidence" value="ECO:0007669"/>
    <property type="project" value="GOC"/>
</dbReference>
<feature type="domain" description="K Homology" evidence="7">
    <location>
        <begin position="567"/>
        <end position="640"/>
    </location>
</feature>
<sequence length="1215" mass="132814">MPTPAEIIAARVNGTYDELYGVSDTESSSFDDDNSTLVSSVSSAVPSISDDAAFPTLKKAGTASTSTGAVSWGPSMKSPAGGNTPVLGASGASNGARSGSSTPKFKFSTIQEAFSLDVNDQVSVTKPELIRILTAIKSETKTNIECTTSQHIKKRTFLITGKADDVKQAKRLVIMKLSKPLTVTFKVPSKLRSRIIGPQGKVLKPIIQANDVKIDIGNDEFADETAGDEDEDDSFSTYVNVTVTGYAEGCAAAEAQILAIIKDETKNLATKIQVPALIKPLVPAALNDVVSKYSSLDISIPDFKSASNNVLIVGDRETAKAAKAEIKQVLSTLEAKVVVEEVPIPKLKHQFLPIETILVEDNVLIKLPEEGETTVKFIGERSRIAGAQQKAKQITSQYKVEVLDMSKAHKGNLQHVRAVASYLNTNGVLKEIANTNDVVINIPDNKTLAKKDITSIPIEIVSKGDEAEKVKNTKKSIVSVVNKITPDQTLVITDIDSFLINKVPETIKEVARENKISWVTLGEYITLFNQVTEPEESEDFDDFSESDNSGFAKVNEALNQLRELAANLKSVVLSVPSNEQTHISGYKGSTLKNILAGAEPNSLVIKLHSNGNESSEDEVYLHGVKSDVEAAKKEIESVLADAKEYADGFTTTIPIPSISLSRLIGKNGANMNALRDEFGVKLDVAEEGDDKEKKTEIVISGSKKNVDLAKTKVQQLTKKWADETLVRLRVESQYHRRMIGPNRIYINRLQDKYNVKIRFPSIDFDGSSTFADAPKSKDEVTIKGPSKGVTKAEEELKELLQFEKENGFKENIKIPTKAIARVIGKAGETINDIADGTGVEYNFKRDNDSEEKLGYAEVELTGSKSGLKEAIKKIQEIIEEIENFTSVTINVDPKYHRELIGAGGSAMKEIITKAGGDDLPRNKYFRLLSIPNEGTGSDEVVSEGPKTIVDKVIKQIKDIISLKEASITEEYELPKEKHRFIVGPSGSIRRALQTEFNATIDIPRPNDDSTIIKLQGLPEKVEALKAKIAELVKDDWNVSIDVPQEFHALVSERGAIFNKLKKEFNVEVQHGNLTRQAAKLSSASIPTPPESAFPQDDEKTKFTIVDNEAVEASAQFIPWRLKGDEKDTEKAAKFIQERLANASGATSIGWLYSKNPSAFSKIIGPQGSKVNQIRKKSSTFITVPRANDKNGNFVYLVGTVENLEIARAEIEKLLN</sequence>
<proteinExistence type="predicted"/>
<evidence type="ECO:0000256" key="3">
    <source>
        <dbReference type="ARBA" id="ARBA00022737"/>
    </source>
</evidence>
<dbReference type="PROSITE" id="PS50084">
    <property type="entry name" value="KH_TYPE_1"/>
    <property type="match status" value="8"/>
</dbReference>
<dbReference type="Gene3D" id="3.30.1370.10">
    <property type="entry name" value="K Homology domain, type 1"/>
    <property type="match status" value="8"/>
</dbReference>
<organism evidence="8 9">
    <name type="scientific">Suhomyces tanzawaensis NRRL Y-17324</name>
    <dbReference type="NCBI Taxonomy" id="984487"/>
    <lineage>
        <taxon>Eukaryota</taxon>
        <taxon>Fungi</taxon>
        <taxon>Dikarya</taxon>
        <taxon>Ascomycota</taxon>
        <taxon>Saccharomycotina</taxon>
        <taxon>Pichiomycetes</taxon>
        <taxon>Debaryomycetaceae</taxon>
        <taxon>Suhomyces</taxon>
    </lineage>
</organism>
<dbReference type="Pfam" id="PF24668">
    <property type="entry name" value="KH_Vigilin"/>
    <property type="match status" value="1"/>
</dbReference>
<evidence type="ECO:0000313" key="9">
    <source>
        <dbReference type="Proteomes" id="UP000094285"/>
    </source>
</evidence>
<dbReference type="Proteomes" id="UP000094285">
    <property type="component" value="Unassembled WGS sequence"/>
</dbReference>
<keyword evidence="4 5" id="KW-0694">RNA-binding</keyword>
<dbReference type="GO" id="GO:0045141">
    <property type="term" value="P:meiotic telomere clustering"/>
    <property type="evidence" value="ECO:0007669"/>
    <property type="project" value="EnsemblFungi"/>
</dbReference>
<keyword evidence="9" id="KW-1185">Reference proteome</keyword>
<protein>
    <submittedName>
        <fullName evidence="8">Vigilin</fullName>
    </submittedName>
</protein>